<gene>
    <name evidence="6" type="ORF">C7M84_002247</name>
</gene>
<dbReference type="PANTHER" id="PTHR19918">
    <property type="entry name" value="CELL DIVISION CYCLE 20 CDC20 FIZZY -RELATED"/>
    <property type="match status" value="1"/>
</dbReference>
<dbReference type="PROSITE" id="PS50082">
    <property type="entry name" value="WD_REPEATS_2"/>
    <property type="match status" value="1"/>
</dbReference>
<evidence type="ECO:0000256" key="4">
    <source>
        <dbReference type="PROSITE-ProRule" id="PRU00221"/>
    </source>
</evidence>
<dbReference type="Gene3D" id="2.130.10.10">
    <property type="entry name" value="YVTN repeat-like/Quinoprotein amine dehydrogenase"/>
    <property type="match status" value="1"/>
</dbReference>
<dbReference type="GO" id="GO:0031145">
    <property type="term" value="P:anaphase-promoting complex-dependent catabolic process"/>
    <property type="evidence" value="ECO:0007669"/>
    <property type="project" value="TreeGrafter"/>
</dbReference>
<proteinExistence type="predicted"/>
<keyword evidence="1 4" id="KW-0853">WD repeat</keyword>
<dbReference type="GO" id="GO:0005680">
    <property type="term" value="C:anaphase-promoting complex"/>
    <property type="evidence" value="ECO:0007669"/>
    <property type="project" value="TreeGrafter"/>
</dbReference>
<feature type="repeat" description="WD" evidence="4">
    <location>
        <begin position="265"/>
        <end position="306"/>
    </location>
</feature>
<keyword evidence="3" id="KW-0131">Cell cycle</keyword>
<evidence type="ECO:0000313" key="6">
    <source>
        <dbReference type="EMBL" id="ROT79031.1"/>
    </source>
</evidence>
<name>A0A3R7P990_PENVA</name>
<reference evidence="6 7" key="1">
    <citation type="submission" date="2018-04" db="EMBL/GenBank/DDBJ databases">
        <authorList>
            <person name="Zhang X."/>
            <person name="Yuan J."/>
            <person name="Li F."/>
            <person name="Xiang J."/>
        </authorList>
    </citation>
    <scope>NUCLEOTIDE SEQUENCE [LARGE SCALE GENOMIC DNA]</scope>
    <source>
        <tissue evidence="6">Muscle</tissue>
    </source>
</reference>
<evidence type="ECO:0000256" key="3">
    <source>
        <dbReference type="ARBA" id="ARBA00023306"/>
    </source>
</evidence>
<dbReference type="InterPro" id="IPR001680">
    <property type="entry name" value="WD40_rpt"/>
</dbReference>
<dbReference type="SMART" id="SM00320">
    <property type="entry name" value="WD40"/>
    <property type="match status" value="3"/>
</dbReference>
<keyword evidence="2" id="KW-0677">Repeat</keyword>
<feature type="region of interest" description="Disordered" evidence="5">
    <location>
        <begin position="159"/>
        <end position="183"/>
    </location>
</feature>
<protein>
    <submittedName>
        <fullName evidence="6">Uncharacterized protein</fullName>
    </submittedName>
</protein>
<dbReference type="OrthoDB" id="10263272at2759"/>
<evidence type="ECO:0000256" key="5">
    <source>
        <dbReference type="SAM" id="MobiDB-lite"/>
    </source>
</evidence>
<dbReference type="GO" id="GO:1990757">
    <property type="term" value="F:ubiquitin ligase activator activity"/>
    <property type="evidence" value="ECO:0007669"/>
    <property type="project" value="TreeGrafter"/>
</dbReference>
<dbReference type="Proteomes" id="UP000283509">
    <property type="component" value="Unassembled WGS sequence"/>
</dbReference>
<comment type="caution">
    <text evidence="6">The sequence shown here is derived from an EMBL/GenBank/DDBJ whole genome shotgun (WGS) entry which is preliminary data.</text>
</comment>
<evidence type="ECO:0000256" key="1">
    <source>
        <dbReference type="ARBA" id="ARBA00022574"/>
    </source>
</evidence>
<evidence type="ECO:0000313" key="7">
    <source>
        <dbReference type="Proteomes" id="UP000283509"/>
    </source>
</evidence>
<dbReference type="InterPro" id="IPR015943">
    <property type="entry name" value="WD40/YVTN_repeat-like_dom_sf"/>
</dbReference>
<dbReference type="AlphaFoldDB" id="A0A3R7P990"/>
<dbReference type="PANTHER" id="PTHR19918:SF1">
    <property type="entry name" value="FIZZY-RELATED PROTEIN HOMOLOG"/>
    <property type="match status" value="1"/>
</dbReference>
<dbReference type="STRING" id="6689.A0A3R7P990"/>
<dbReference type="GO" id="GO:0010997">
    <property type="term" value="F:anaphase-promoting complex binding"/>
    <property type="evidence" value="ECO:0007669"/>
    <property type="project" value="InterPro"/>
</dbReference>
<dbReference type="PROSITE" id="PS50294">
    <property type="entry name" value="WD_REPEATS_REGION"/>
    <property type="match status" value="1"/>
</dbReference>
<keyword evidence="7" id="KW-1185">Reference proteome</keyword>
<accession>A0A3R7P990</accession>
<sequence>MLFPCWFREGVSTPPPPLLISQVKPRMGREILYFLPLWFIFSSHLKHKMDREYERRLLRQQNGPVNSPVSPLSPRRQLTFNSVQSPSKDRTGDRFIPTRAGANWDVNFALIQENNKANNEVRKGREGGEGKDGVAYTTLLRNELLGTNIEDLRDAPDERRALSPVQNPNLYHFSPRKNHQREDALSPYSLSPVSAKSQKLLRSPRKAARKISKIPFKVLDAPELQDDFYLNLVDWSSQNVLSVGLGHCVYLWSAYTSQVTRLCDLSPDGDSVTSVSWSERGSQVAVGTHKGLVQVWDVASSKRVCVLNGHTARVGALAWNGDVLSSGSRDRLILQRDQPPLRLLPSSIPPPPSPRPPS</sequence>
<organism evidence="6 7">
    <name type="scientific">Penaeus vannamei</name>
    <name type="common">Whiteleg shrimp</name>
    <name type="synonym">Litopenaeus vannamei</name>
    <dbReference type="NCBI Taxonomy" id="6689"/>
    <lineage>
        <taxon>Eukaryota</taxon>
        <taxon>Metazoa</taxon>
        <taxon>Ecdysozoa</taxon>
        <taxon>Arthropoda</taxon>
        <taxon>Crustacea</taxon>
        <taxon>Multicrustacea</taxon>
        <taxon>Malacostraca</taxon>
        <taxon>Eumalacostraca</taxon>
        <taxon>Eucarida</taxon>
        <taxon>Decapoda</taxon>
        <taxon>Dendrobranchiata</taxon>
        <taxon>Penaeoidea</taxon>
        <taxon>Penaeidae</taxon>
        <taxon>Penaeus</taxon>
    </lineage>
</organism>
<reference evidence="6 7" key="2">
    <citation type="submission" date="2019-01" db="EMBL/GenBank/DDBJ databases">
        <title>The decoding of complex shrimp genome reveals the adaptation for benthos swimmer, frequently molting mechanism and breeding impact on genome.</title>
        <authorList>
            <person name="Sun Y."/>
            <person name="Gao Y."/>
            <person name="Yu Y."/>
        </authorList>
    </citation>
    <scope>NUCLEOTIDE SEQUENCE [LARGE SCALE GENOMIC DNA]</scope>
    <source>
        <tissue evidence="6">Muscle</tissue>
    </source>
</reference>
<dbReference type="Pfam" id="PF00400">
    <property type="entry name" value="WD40"/>
    <property type="match status" value="2"/>
</dbReference>
<dbReference type="InterPro" id="IPR033010">
    <property type="entry name" value="Cdc20/Fizzy"/>
</dbReference>
<dbReference type="SUPFAM" id="SSF117289">
    <property type="entry name" value="Nucleoporin domain"/>
    <property type="match status" value="1"/>
</dbReference>
<dbReference type="EMBL" id="QCYY01001301">
    <property type="protein sequence ID" value="ROT79031.1"/>
    <property type="molecule type" value="Genomic_DNA"/>
</dbReference>
<evidence type="ECO:0000256" key="2">
    <source>
        <dbReference type="ARBA" id="ARBA00022737"/>
    </source>
</evidence>
<dbReference type="GO" id="GO:1905786">
    <property type="term" value="P:positive regulation of anaphase-promoting complex-dependent catabolic process"/>
    <property type="evidence" value="ECO:0007669"/>
    <property type="project" value="TreeGrafter"/>
</dbReference>